<protein>
    <submittedName>
        <fullName evidence="2">Uncharacterized protein</fullName>
    </submittedName>
</protein>
<proteinExistence type="predicted"/>
<accession>A0AAD9FUQ5</accession>
<reference evidence="2" key="1">
    <citation type="submission" date="2023-02" db="EMBL/GenBank/DDBJ databases">
        <title>Identification and recombinant expression of a fungal hydrolase from Papiliotrema laurentii that hydrolyzes apple cutin and clears colloidal polyester polyurethane.</title>
        <authorList>
            <consortium name="DOE Joint Genome Institute"/>
            <person name="Roman V.A."/>
            <person name="Bojanowski C."/>
            <person name="Crable B.R."/>
            <person name="Wagner D.N."/>
            <person name="Hung C.S."/>
            <person name="Nadeau L.J."/>
            <person name="Schratz L."/>
            <person name="Haridas S."/>
            <person name="Pangilinan J."/>
            <person name="Lipzen A."/>
            <person name="Na H."/>
            <person name="Yan M."/>
            <person name="Ng V."/>
            <person name="Grigoriev I.V."/>
            <person name="Spatafora J.W."/>
            <person name="Barlow D."/>
            <person name="Biffinger J."/>
            <person name="Kelley-Loughnane N."/>
            <person name="Varaljay V.A."/>
            <person name="Crookes-Goodson W.J."/>
        </authorList>
    </citation>
    <scope>NUCLEOTIDE SEQUENCE</scope>
    <source>
        <strain evidence="2">5307AH</strain>
    </source>
</reference>
<dbReference type="AlphaFoldDB" id="A0AAD9FUQ5"/>
<evidence type="ECO:0000256" key="1">
    <source>
        <dbReference type="SAM" id="MobiDB-lite"/>
    </source>
</evidence>
<name>A0AAD9FUQ5_PAPLA</name>
<organism evidence="2 3">
    <name type="scientific">Papiliotrema laurentii</name>
    <name type="common">Cryptococcus laurentii</name>
    <dbReference type="NCBI Taxonomy" id="5418"/>
    <lineage>
        <taxon>Eukaryota</taxon>
        <taxon>Fungi</taxon>
        <taxon>Dikarya</taxon>
        <taxon>Basidiomycota</taxon>
        <taxon>Agaricomycotina</taxon>
        <taxon>Tremellomycetes</taxon>
        <taxon>Tremellales</taxon>
        <taxon>Rhynchogastremaceae</taxon>
        <taxon>Papiliotrema</taxon>
    </lineage>
</organism>
<keyword evidence="3" id="KW-1185">Reference proteome</keyword>
<gene>
    <name evidence="2" type="ORF">DB88DRAFT_482280</name>
</gene>
<feature type="compositionally biased region" description="Polar residues" evidence="1">
    <location>
        <begin position="36"/>
        <end position="45"/>
    </location>
</feature>
<dbReference type="EMBL" id="JAODAN010000002">
    <property type="protein sequence ID" value="KAK1926554.1"/>
    <property type="molecule type" value="Genomic_DNA"/>
</dbReference>
<comment type="caution">
    <text evidence="2">The sequence shown here is derived from an EMBL/GenBank/DDBJ whole genome shotgun (WGS) entry which is preliminary data.</text>
</comment>
<evidence type="ECO:0000313" key="3">
    <source>
        <dbReference type="Proteomes" id="UP001182556"/>
    </source>
</evidence>
<dbReference type="Proteomes" id="UP001182556">
    <property type="component" value="Unassembled WGS sequence"/>
</dbReference>
<evidence type="ECO:0000313" key="2">
    <source>
        <dbReference type="EMBL" id="KAK1926554.1"/>
    </source>
</evidence>
<sequence>MATHHSALGPQPSIPSMTLPFRVVQAPPPRGPFDASAQSRDSPGGSNEALPSVGHAGSGPKSLAASDRESQDLVGSWKPAWMVEMKKPNSTEESAIGCLRRYLDSYPEGVGQLSLLRGRLSSKATADSASEGDVSHIATVKISLEPVSIPTKERDYASHESRKTPGGFQYTVEADKETLLGIGRELLRDGWTKGEGQELGYGDV</sequence>
<feature type="region of interest" description="Disordered" evidence="1">
    <location>
        <begin position="1"/>
        <end position="71"/>
    </location>
</feature>